<dbReference type="InterPro" id="IPR036286">
    <property type="entry name" value="LexA/Signal_pep-like_sf"/>
</dbReference>
<evidence type="ECO:0000259" key="7">
    <source>
        <dbReference type="Pfam" id="PF10502"/>
    </source>
</evidence>
<keyword evidence="3 6" id="KW-1133">Transmembrane helix</keyword>
<evidence type="ECO:0000313" key="8">
    <source>
        <dbReference type="EMBL" id="QZP39136.1"/>
    </source>
</evidence>
<dbReference type="Pfam" id="PF10502">
    <property type="entry name" value="Peptidase_S26"/>
    <property type="match status" value="1"/>
</dbReference>
<reference evidence="8 9" key="1">
    <citation type="journal article" date="2021" name="Int. J. Syst. Evol. Microbiol.">
        <title>Halobaculum halophilum sp. nov. and Halobaculum salinum sp. nov., isolated from salt lake and saline soil.</title>
        <authorList>
            <person name="Cui H.L."/>
            <person name="Shi X.W."/>
            <person name="Yin X.M."/>
            <person name="Yang X.Y."/>
            <person name="Hou J."/>
            <person name="Zhu L."/>
        </authorList>
    </citation>
    <scope>NUCLEOTIDE SEQUENCE [LARGE SCALE GENOMIC DNA]</scope>
    <source>
        <strain evidence="8 9">NBRC 109044</strain>
    </source>
</reference>
<dbReference type="KEGG" id="hmp:K6T50_13920"/>
<dbReference type="GO" id="GO:0006465">
    <property type="term" value="P:signal peptide processing"/>
    <property type="evidence" value="ECO:0007669"/>
    <property type="project" value="InterPro"/>
</dbReference>
<dbReference type="SUPFAM" id="SSF51306">
    <property type="entry name" value="LexA/Signal peptidase"/>
    <property type="match status" value="1"/>
</dbReference>
<comment type="subcellular location">
    <subcellularLocation>
        <location evidence="1">Membrane</location>
    </subcellularLocation>
</comment>
<dbReference type="PANTHER" id="PTHR10806">
    <property type="entry name" value="SIGNAL PEPTIDASE COMPLEX CATALYTIC SUBUNIT SEC11"/>
    <property type="match status" value="1"/>
</dbReference>
<feature type="transmembrane region" description="Helical" evidence="6">
    <location>
        <begin position="39"/>
        <end position="60"/>
    </location>
</feature>
<dbReference type="Proteomes" id="UP000826254">
    <property type="component" value="Chromosome"/>
</dbReference>
<keyword evidence="4 6" id="KW-0472">Membrane</keyword>
<sequence length="218" mass="23169">MTGADDGPSWNRDPDPKTDSLSTAGSVVIRALRQAARDAASTALGVALVAALLFAVVGVWPPMVAVESGSMEPHMERGDLIVVSDPTRFGDDGVAGVRTAHEAPAEHRTFGARGDVIVFSSPALPGTPIIHRAHFHVEAGENWYDEANPEYLPPGVDSCADLTDCPAPRSGFITKGDANARYDQVNGNSPIVTRDRIRSEARVRIPMLGHIRLTLAGE</sequence>
<feature type="region of interest" description="Disordered" evidence="5">
    <location>
        <begin position="1"/>
        <end position="21"/>
    </location>
</feature>
<dbReference type="GO" id="GO:0004252">
    <property type="term" value="F:serine-type endopeptidase activity"/>
    <property type="evidence" value="ECO:0007669"/>
    <property type="project" value="InterPro"/>
</dbReference>
<dbReference type="InterPro" id="IPR001733">
    <property type="entry name" value="Peptidase_S26B"/>
</dbReference>
<evidence type="ECO:0000256" key="2">
    <source>
        <dbReference type="ARBA" id="ARBA00022692"/>
    </source>
</evidence>
<evidence type="ECO:0000313" key="9">
    <source>
        <dbReference type="Proteomes" id="UP000826254"/>
    </source>
</evidence>
<gene>
    <name evidence="8" type="ORF">K6T50_13920</name>
</gene>
<evidence type="ECO:0000256" key="1">
    <source>
        <dbReference type="ARBA" id="ARBA00004370"/>
    </source>
</evidence>
<feature type="domain" description="Peptidase S26" evidence="7">
    <location>
        <begin position="46"/>
        <end position="132"/>
    </location>
</feature>
<name>A0A8T8WH80_9EURY</name>
<dbReference type="GO" id="GO:0016020">
    <property type="term" value="C:membrane"/>
    <property type="evidence" value="ECO:0007669"/>
    <property type="project" value="UniProtKB-SubCell"/>
</dbReference>
<evidence type="ECO:0000256" key="4">
    <source>
        <dbReference type="ARBA" id="ARBA00023136"/>
    </source>
</evidence>
<dbReference type="PANTHER" id="PTHR10806:SF6">
    <property type="entry name" value="SIGNAL PEPTIDASE COMPLEX CATALYTIC SUBUNIT SEC11"/>
    <property type="match status" value="1"/>
</dbReference>
<organism evidence="8 9">
    <name type="scientific">Halobaculum magnesiiphilum</name>
    <dbReference type="NCBI Taxonomy" id="1017351"/>
    <lineage>
        <taxon>Archaea</taxon>
        <taxon>Methanobacteriati</taxon>
        <taxon>Methanobacteriota</taxon>
        <taxon>Stenosarchaea group</taxon>
        <taxon>Halobacteria</taxon>
        <taxon>Halobacteriales</taxon>
        <taxon>Haloferacaceae</taxon>
        <taxon>Halobaculum</taxon>
    </lineage>
</organism>
<dbReference type="Gene3D" id="2.10.109.10">
    <property type="entry name" value="Umud Fragment, subunit A"/>
    <property type="match status" value="1"/>
</dbReference>
<dbReference type="AlphaFoldDB" id="A0A8T8WH80"/>
<dbReference type="EMBL" id="CP081958">
    <property type="protein sequence ID" value="QZP39136.1"/>
    <property type="molecule type" value="Genomic_DNA"/>
</dbReference>
<evidence type="ECO:0000256" key="5">
    <source>
        <dbReference type="SAM" id="MobiDB-lite"/>
    </source>
</evidence>
<evidence type="ECO:0000256" key="3">
    <source>
        <dbReference type="ARBA" id="ARBA00022989"/>
    </source>
</evidence>
<dbReference type="InterPro" id="IPR019533">
    <property type="entry name" value="Peptidase_S26"/>
</dbReference>
<accession>A0A8T8WH80</accession>
<dbReference type="CDD" id="cd06530">
    <property type="entry name" value="S26_SPase_I"/>
    <property type="match status" value="1"/>
</dbReference>
<keyword evidence="2 6" id="KW-0812">Transmembrane</keyword>
<protein>
    <submittedName>
        <fullName evidence="8">S26 family signal peptidase</fullName>
    </submittedName>
</protein>
<proteinExistence type="predicted"/>
<keyword evidence="9" id="KW-1185">Reference proteome</keyword>
<evidence type="ECO:0000256" key="6">
    <source>
        <dbReference type="SAM" id="Phobius"/>
    </source>
</evidence>